<accession>A0A6J4KZE5</accession>
<evidence type="ECO:0000256" key="1">
    <source>
        <dbReference type="SAM" id="MobiDB-lite"/>
    </source>
</evidence>
<protein>
    <submittedName>
        <fullName evidence="2">3-oxoacyl-[acyl-carrier protein] reductase</fullName>
        <ecNumber evidence="2">1.1.1.100</ecNumber>
    </submittedName>
</protein>
<feature type="region of interest" description="Disordered" evidence="1">
    <location>
        <begin position="1"/>
        <end position="29"/>
    </location>
</feature>
<dbReference type="GO" id="GO:0004316">
    <property type="term" value="F:3-oxoacyl-[acyl-carrier-protein] reductase (NADPH) activity"/>
    <property type="evidence" value="ECO:0007669"/>
    <property type="project" value="UniProtKB-EC"/>
</dbReference>
<dbReference type="AlphaFoldDB" id="A0A6J4KZE5"/>
<proteinExistence type="predicted"/>
<reference evidence="2" key="1">
    <citation type="submission" date="2020-02" db="EMBL/GenBank/DDBJ databases">
        <authorList>
            <person name="Meier V. D."/>
        </authorList>
    </citation>
    <scope>NUCLEOTIDE SEQUENCE</scope>
    <source>
        <strain evidence="2">AVDCRST_MAG56</strain>
    </source>
</reference>
<organism evidence="2">
    <name type="scientific">uncultured Cytophagales bacterium</name>
    <dbReference type="NCBI Taxonomy" id="158755"/>
    <lineage>
        <taxon>Bacteria</taxon>
        <taxon>Pseudomonadati</taxon>
        <taxon>Bacteroidota</taxon>
        <taxon>Sphingobacteriia</taxon>
        <taxon>Sphingobacteriales</taxon>
        <taxon>environmental samples</taxon>
    </lineage>
</organism>
<feature type="non-terminal residue" evidence="2">
    <location>
        <position position="29"/>
    </location>
</feature>
<dbReference type="EMBL" id="CADCTQ010000569">
    <property type="protein sequence ID" value="CAA9319843.1"/>
    <property type="molecule type" value="Genomic_DNA"/>
</dbReference>
<evidence type="ECO:0000313" key="2">
    <source>
        <dbReference type="EMBL" id="CAA9319843.1"/>
    </source>
</evidence>
<name>A0A6J4KZE5_9SPHI</name>
<keyword evidence="2" id="KW-0560">Oxidoreductase</keyword>
<feature type="compositionally biased region" description="Pro residues" evidence="1">
    <location>
        <begin position="15"/>
        <end position="29"/>
    </location>
</feature>
<feature type="non-terminal residue" evidence="2">
    <location>
        <position position="1"/>
    </location>
</feature>
<sequence length="29" mass="3243">WLSSPGRPTGKAGPWPWPWRRPACTLPPS</sequence>
<dbReference type="EC" id="1.1.1.100" evidence="2"/>
<gene>
    <name evidence="2" type="ORF">AVDCRST_MAG56-6847</name>
</gene>